<dbReference type="EMBL" id="JBHUPB010000003">
    <property type="protein sequence ID" value="MFD2966368.1"/>
    <property type="molecule type" value="Genomic_DNA"/>
</dbReference>
<organism evidence="2 3">
    <name type="scientific">Sphingobacterium bambusae</name>
    <dbReference type="NCBI Taxonomy" id="662858"/>
    <lineage>
        <taxon>Bacteria</taxon>
        <taxon>Pseudomonadati</taxon>
        <taxon>Bacteroidota</taxon>
        <taxon>Sphingobacteriia</taxon>
        <taxon>Sphingobacteriales</taxon>
        <taxon>Sphingobacteriaceae</taxon>
        <taxon>Sphingobacterium</taxon>
    </lineage>
</organism>
<feature type="chain" id="PRO_5047423773" description="Lipocalin-like domain-containing protein" evidence="1">
    <location>
        <begin position="21"/>
        <end position="148"/>
    </location>
</feature>
<comment type="caution">
    <text evidence="2">The sequence shown here is derived from an EMBL/GenBank/DDBJ whole genome shotgun (WGS) entry which is preliminary data.</text>
</comment>
<evidence type="ECO:0000256" key="1">
    <source>
        <dbReference type="SAM" id="SignalP"/>
    </source>
</evidence>
<keyword evidence="3" id="KW-1185">Reference proteome</keyword>
<gene>
    <name evidence="2" type="ORF">ACFS7Y_03170</name>
</gene>
<dbReference type="Proteomes" id="UP001597525">
    <property type="component" value="Unassembled WGS sequence"/>
</dbReference>
<evidence type="ECO:0008006" key="4">
    <source>
        <dbReference type="Google" id="ProtNLM"/>
    </source>
</evidence>
<keyword evidence="1" id="KW-0732">Signal</keyword>
<name>A0ABW6B9Z1_9SPHI</name>
<reference evidence="3" key="1">
    <citation type="journal article" date="2019" name="Int. J. Syst. Evol. Microbiol.">
        <title>The Global Catalogue of Microorganisms (GCM) 10K type strain sequencing project: providing services to taxonomists for standard genome sequencing and annotation.</title>
        <authorList>
            <consortium name="The Broad Institute Genomics Platform"/>
            <consortium name="The Broad Institute Genome Sequencing Center for Infectious Disease"/>
            <person name="Wu L."/>
            <person name="Ma J."/>
        </authorList>
    </citation>
    <scope>NUCLEOTIDE SEQUENCE [LARGE SCALE GENOMIC DNA]</scope>
    <source>
        <strain evidence="3">KCTC 22814</strain>
    </source>
</reference>
<sequence length="148" mass="16995">MKKQYILPFFIALMSIFVIACDKDDDDNIQNEETARVRTVLQEGRWVIRQYKHDGVDRTTLFSDYVFQFDAGNVLRAAQGSTSHNGSWSVTADDDGPADLDLNIFFSGTVDLRALNEDWEIIRYTADRIEVADDYGDIDEDLLIFEKQ</sequence>
<evidence type="ECO:0000313" key="2">
    <source>
        <dbReference type="EMBL" id="MFD2966368.1"/>
    </source>
</evidence>
<dbReference type="PROSITE" id="PS51257">
    <property type="entry name" value="PROKAR_LIPOPROTEIN"/>
    <property type="match status" value="1"/>
</dbReference>
<protein>
    <recommendedName>
        <fullName evidence="4">Lipocalin-like domain-containing protein</fullName>
    </recommendedName>
</protein>
<feature type="signal peptide" evidence="1">
    <location>
        <begin position="1"/>
        <end position="20"/>
    </location>
</feature>
<evidence type="ECO:0000313" key="3">
    <source>
        <dbReference type="Proteomes" id="UP001597525"/>
    </source>
</evidence>
<proteinExistence type="predicted"/>
<accession>A0ABW6B9Z1</accession>
<dbReference type="RefSeq" id="WP_320184157.1">
    <property type="nucleotide sequence ID" value="NZ_CP138332.1"/>
</dbReference>